<keyword evidence="2" id="KW-1133">Transmembrane helix</keyword>
<keyword evidence="2" id="KW-0472">Membrane</keyword>
<keyword evidence="4" id="KW-0378">Hydrolase</keyword>
<dbReference type="PANTHER" id="PTHR34385:SF1">
    <property type="entry name" value="PEPTIDOGLYCAN L-ALANYL-D-GLUTAMATE ENDOPEPTIDASE CWLK"/>
    <property type="match status" value="1"/>
</dbReference>
<feature type="domain" description="D-alanyl-D-alanine carboxypeptidase-like core" evidence="3">
    <location>
        <begin position="155"/>
        <end position="273"/>
    </location>
</feature>
<dbReference type="EMBL" id="DVIR01000039">
    <property type="protein sequence ID" value="HIS24590.1"/>
    <property type="molecule type" value="Genomic_DNA"/>
</dbReference>
<evidence type="ECO:0000313" key="5">
    <source>
        <dbReference type="Proteomes" id="UP000823982"/>
    </source>
</evidence>
<protein>
    <submittedName>
        <fullName evidence="4">D-alanyl-D-alanine carboxypeptidase family protein</fullName>
    </submittedName>
</protein>
<dbReference type="SUPFAM" id="SSF55166">
    <property type="entry name" value="Hedgehog/DD-peptidase"/>
    <property type="match status" value="1"/>
</dbReference>
<reference evidence="4" key="2">
    <citation type="journal article" date="2021" name="PeerJ">
        <title>Extensive microbial diversity within the chicken gut microbiome revealed by metagenomics and culture.</title>
        <authorList>
            <person name="Gilroy R."/>
            <person name="Ravi A."/>
            <person name="Getino M."/>
            <person name="Pursley I."/>
            <person name="Horton D.L."/>
            <person name="Alikhan N.F."/>
            <person name="Baker D."/>
            <person name="Gharbi K."/>
            <person name="Hall N."/>
            <person name="Watson M."/>
            <person name="Adriaenssens E.M."/>
            <person name="Foster-Nyarko E."/>
            <person name="Jarju S."/>
            <person name="Secka A."/>
            <person name="Antonio M."/>
            <person name="Oren A."/>
            <person name="Chaudhuri R.R."/>
            <person name="La Ragione R."/>
            <person name="Hildebrand F."/>
            <person name="Pallen M.J."/>
        </authorList>
    </citation>
    <scope>NUCLEOTIDE SEQUENCE</scope>
    <source>
        <strain evidence="4">CHK157-1446</strain>
    </source>
</reference>
<sequence>MSQNYAPNRRRKKVRIKYKNVGIALAIVLLIVIIICVACNANSDDADTPGTDGDPSVTTPAVTTPAVTTDPNATEPQTPEIETTSDPTKQSSYVFDFVDMTAADLGEGNLVLVNNNIEFLGSVSEDDLVVVREKKNQAYWVSDYSVMIKPVAMDALNSMLLDFYNATQNDSVMVRSGYRTIEYQQGLYDEELESTGAVSSSLVAKPGYSEHHTGLVVDFTTYDGESYEDFDGTGDYEWIMDNCYKYGYINRYPAGKEALTFIDNEPWHFRYVGIPHAEIMKDYDFCLEEYISFIKNYTIDTGFLYKETSDGAQYLIYYTPLSSAERTAVYIPIMDDQSTPYPYEISGNNVDGFIITVTLKEGTQTTAPVTGNSDNIQSSDQDNAQR</sequence>
<feature type="region of interest" description="Disordered" evidence="1">
    <location>
        <begin position="365"/>
        <end position="386"/>
    </location>
</feature>
<feature type="region of interest" description="Disordered" evidence="1">
    <location>
        <begin position="46"/>
        <end position="88"/>
    </location>
</feature>
<evidence type="ECO:0000259" key="3">
    <source>
        <dbReference type="Pfam" id="PF02557"/>
    </source>
</evidence>
<dbReference type="InterPro" id="IPR052179">
    <property type="entry name" value="DD-CPase-like"/>
</dbReference>
<gene>
    <name evidence="4" type="ORF">IAD01_04215</name>
</gene>
<dbReference type="InterPro" id="IPR003709">
    <property type="entry name" value="VanY-like_core_dom"/>
</dbReference>
<feature type="compositionally biased region" description="Low complexity" evidence="1">
    <location>
        <begin position="48"/>
        <end position="74"/>
    </location>
</feature>
<keyword evidence="4" id="KW-0645">Protease</keyword>
<evidence type="ECO:0000256" key="2">
    <source>
        <dbReference type="SAM" id="Phobius"/>
    </source>
</evidence>
<organism evidence="4 5">
    <name type="scientific">Candidatus Faeciplasma gallinarum</name>
    <dbReference type="NCBI Taxonomy" id="2840799"/>
    <lineage>
        <taxon>Bacteria</taxon>
        <taxon>Bacillati</taxon>
        <taxon>Bacillota</taxon>
        <taxon>Clostridia</taxon>
        <taxon>Eubacteriales</taxon>
        <taxon>Oscillospiraceae</taxon>
        <taxon>Oscillospiraceae incertae sedis</taxon>
        <taxon>Candidatus Faeciplasma</taxon>
    </lineage>
</organism>
<proteinExistence type="predicted"/>
<dbReference type="GO" id="GO:0006508">
    <property type="term" value="P:proteolysis"/>
    <property type="evidence" value="ECO:0007669"/>
    <property type="project" value="InterPro"/>
</dbReference>
<dbReference type="Gene3D" id="3.30.1380.10">
    <property type="match status" value="1"/>
</dbReference>
<keyword evidence="2" id="KW-0812">Transmembrane</keyword>
<dbReference type="GO" id="GO:0004180">
    <property type="term" value="F:carboxypeptidase activity"/>
    <property type="evidence" value="ECO:0007669"/>
    <property type="project" value="UniProtKB-KW"/>
</dbReference>
<feature type="compositionally biased region" description="Polar residues" evidence="1">
    <location>
        <begin position="75"/>
        <end position="88"/>
    </location>
</feature>
<feature type="transmembrane region" description="Helical" evidence="2">
    <location>
        <begin position="21"/>
        <end position="43"/>
    </location>
</feature>
<dbReference type="PANTHER" id="PTHR34385">
    <property type="entry name" value="D-ALANYL-D-ALANINE CARBOXYPEPTIDASE"/>
    <property type="match status" value="1"/>
</dbReference>
<dbReference type="Proteomes" id="UP000823982">
    <property type="component" value="Unassembled WGS sequence"/>
</dbReference>
<comment type="caution">
    <text evidence="4">The sequence shown here is derived from an EMBL/GenBank/DDBJ whole genome shotgun (WGS) entry which is preliminary data.</text>
</comment>
<dbReference type="InterPro" id="IPR058193">
    <property type="entry name" value="VanY/YodJ_core_dom"/>
</dbReference>
<dbReference type="AlphaFoldDB" id="A0A9D1ENJ1"/>
<dbReference type="Gene3D" id="3.30.200.180">
    <property type="match status" value="1"/>
</dbReference>
<reference evidence="4" key="1">
    <citation type="submission" date="2020-10" db="EMBL/GenBank/DDBJ databases">
        <authorList>
            <person name="Gilroy R."/>
        </authorList>
    </citation>
    <scope>NUCLEOTIDE SEQUENCE</scope>
    <source>
        <strain evidence="4">CHK157-1446</strain>
    </source>
</reference>
<dbReference type="CDD" id="cd14852">
    <property type="entry name" value="LD-carboxypeptidase"/>
    <property type="match status" value="1"/>
</dbReference>
<dbReference type="InterPro" id="IPR009045">
    <property type="entry name" value="Zn_M74/Hedgehog-like"/>
</dbReference>
<evidence type="ECO:0000313" key="4">
    <source>
        <dbReference type="EMBL" id="HIS24590.1"/>
    </source>
</evidence>
<keyword evidence="4" id="KW-0121">Carboxypeptidase</keyword>
<name>A0A9D1ENJ1_9FIRM</name>
<evidence type="ECO:0000256" key="1">
    <source>
        <dbReference type="SAM" id="MobiDB-lite"/>
    </source>
</evidence>
<accession>A0A9D1ENJ1</accession>
<dbReference type="Pfam" id="PF02557">
    <property type="entry name" value="VanY"/>
    <property type="match status" value="1"/>
</dbReference>